<evidence type="ECO:0000313" key="2">
    <source>
        <dbReference type="Proteomes" id="UP000663651"/>
    </source>
</evidence>
<accession>A0ABX7Q590</accession>
<organism evidence="1 2">
    <name type="scientific">Geobacter benzoatilyticus</name>
    <dbReference type="NCBI Taxonomy" id="2815309"/>
    <lineage>
        <taxon>Bacteria</taxon>
        <taxon>Pseudomonadati</taxon>
        <taxon>Thermodesulfobacteriota</taxon>
        <taxon>Desulfuromonadia</taxon>
        <taxon>Geobacterales</taxon>
        <taxon>Geobacteraceae</taxon>
        <taxon>Geobacter</taxon>
    </lineage>
</organism>
<sequence length="149" mass="16605">MNRLLRIIRYLWATPASTVGLLLAGAALCLGATCRVVDGVVEVAGGRFSRVFPLLPRFFRFEAITFGHVIIGIDHSLLAHLRTHEHVHVRQYERWGILFIPLYLASSALQLLRGRHPYLHNRFEREAFAKSETPPAGLHAAAGKTDADA</sequence>
<reference evidence="1 2" key="1">
    <citation type="submission" date="2021-03" db="EMBL/GenBank/DDBJ databases">
        <title>Geobacter metallireducens gen. nov. sp. nov., a microorganism capable of coupling the complete oxidation of organic compounds to the reduction of iron and other metals.</title>
        <authorList>
            <person name="Li Y."/>
        </authorList>
    </citation>
    <scope>NUCLEOTIDE SEQUENCE [LARGE SCALE GENOMIC DNA]</scope>
    <source>
        <strain evidence="1 2">Jerry-YX</strain>
    </source>
</reference>
<keyword evidence="2" id="KW-1185">Reference proteome</keyword>
<evidence type="ECO:0000313" key="1">
    <source>
        <dbReference type="EMBL" id="QSV46265.1"/>
    </source>
</evidence>
<dbReference type="RefSeq" id="WP_207164049.1">
    <property type="nucleotide sequence ID" value="NZ_CP071382.1"/>
</dbReference>
<dbReference type="EMBL" id="CP071382">
    <property type="protein sequence ID" value="QSV46265.1"/>
    <property type="molecule type" value="Genomic_DNA"/>
</dbReference>
<evidence type="ECO:0008006" key="3">
    <source>
        <dbReference type="Google" id="ProtNLM"/>
    </source>
</evidence>
<protein>
    <recommendedName>
        <fullName evidence="3">Signal peptide prediction</fullName>
    </recommendedName>
</protein>
<name>A0ABX7Q590_9BACT</name>
<dbReference type="Proteomes" id="UP000663651">
    <property type="component" value="Chromosome"/>
</dbReference>
<gene>
    <name evidence="1" type="ORF">JZM60_03015</name>
</gene>
<proteinExistence type="predicted"/>